<proteinExistence type="predicted"/>
<dbReference type="PANTHER" id="PTHR45125:SF44">
    <property type="entry name" value="OS07G0554400 PROTEIN"/>
    <property type="match status" value="1"/>
</dbReference>
<dbReference type="OMA" id="CENRSAD"/>
<dbReference type="SMR" id="A0A0P0X7C1"/>
<sequence>MQEDVLLVSAWVNVSMDAIQGADQSRSAYWNRICDFFHANKYFSSDRSQNSLMHRWSTIQECLNTFAGCVSRIENRPQSGANAEDKVKINLFYMLLLEDEKNRTFQFMHCYKYLKDQPKWIDW</sequence>
<organism evidence="1 2">
    <name type="scientific">Oryza sativa subsp. japonica</name>
    <name type="common">Rice</name>
    <dbReference type="NCBI Taxonomy" id="39947"/>
    <lineage>
        <taxon>Eukaryota</taxon>
        <taxon>Viridiplantae</taxon>
        <taxon>Streptophyta</taxon>
        <taxon>Embryophyta</taxon>
        <taxon>Tracheophyta</taxon>
        <taxon>Spermatophyta</taxon>
        <taxon>Magnoliopsida</taxon>
        <taxon>Liliopsida</taxon>
        <taxon>Poales</taxon>
        <taxon>Poaceae</taxon>
        <taxon>BOP clade</taxon>
        <taxon>Oryzoideae</taxon>
        <taxon>Oryzeae</taxon>
        <taxon>Oryzinae</taxon>
        <taxon>Oryza</taxon>
        <taxon>Oryza sativa</taxon>
    </lineage>
</organism>
<keyword evidence="2" id="KW-1185">Reference proteome</keyword>
<name>A0A0P0X7C1_ORYSJ</name>
<dbReference type="Proteomes" id="UP000059680">
    <property type="component" value="Chromosome 7"/>
</dbReference>
<protein>
    <submittedName>
        <fullName evidence="1">Os07g0554400 protein</fullName>
    </submittedName>
</protein>
<dbReference type="Gramene" id="Os07t0554400-00">
    <property type="protein sequence ID" value="Os07t0554400-00"/>
    <property type="gene ID" value="Os07g0554400"/>
</dbReference>
<accession>A0A0P0X7C1</accession>
<reference evidence="1 2" key="2">
    <citation type="journal article" date="2013" name="Plant Cell Physiol.">
        <title>Rice Annotation Project Database (RAP-DB): an integrative and interactive database for rice genomics.</title>
        <authorList>
            <person name="Sakai H."/>
            <person name="Lee S.S."/>
            <person name="Tanaka T."/>
            <person name="Numa H."/>
            <person name="Kim J."/>
            <person name="Kawahara Y."/>
            <person name="Wakimoto H."/>
            <person name="Yang C.C."/>
            <person name="Iwamoto M."/>
            <person name="Abe T."/>
            <person name="Yamada Y."/>
            <person name="Muto A."/>
            <person name="Inokuchi H."/>
            <person name="Ikemura T."/>
            <person name="Matsumoto T."/>
            <person name="Sasaki T."/>
            <person name="Itoh T."/>
        </authorList>
    </citation>
    <scope>NUCLEOTIDE SEQUENCE [LARGE SCALE GENOMIC DNA]</scope>
    <source>
        <strain evidence="2">cv. Nipponbare</strain>
    </source>
</reference>
<gene>
    <name evidence="1" type="ordered locus">Os07g0554400</name>
    <name evidence="1" type="ORF">OSNPB_070554400</name>
</gene>
<dbReference type="InParanoid" id="A0A0P0X7C1"/>
<dbReference type="PANTHER" id="PTHR45125">
    <property type="entry name" value="F21J9.4-RELATED"/>
    <property type="match status" value="1"/>
</dbReference>
<dbReference type="STRING" id="39947.A0A0P0X7C1"/>
<reference evidence="1 2" key="3">
    <citation type="journal article" date="2013" name="Rice">
        <title>Improvement of the Oryza sativa Nipponbare reference genome using next generation sequence and optical map data.</title>
        <authorList>
            <person name="Kawahara Y."/>
            <person name="de la Bastide M."/>
            <person name="Hamilton J.P."/>
            <person name="Kanamori H."/>
            <person name="McCombie W.R."/>
            <person name="Ouyang S."/>
            <person name="Schwartz D.C."/>
            <person name="Tanaka T."/>
            <person name="Wu J."/>
            <person name="Zhou S."/>
            <person name="Childs K.L."/>
            <person name="Davidson R.M."/>
            <person name="Lin H."/>
            <person name="Quesada-Ocampo L."/>
            <person name="Vaillancourt B."/>
            <person name="Sakai H."/>
            <person name="Lee S.S."/>
            <person name="Kim J."/>
            <person name="Numa H."/>
            <person name="Itoh T."/>
            <person name="Buell C.R."/>
            <person name="Matsumoto T."/>
        </authorList>
    </citation>
    <scope>NUCLEOTIDE SEQUENCE [LARGE SCALE GENOMIC DNA]</scope>
    <source>
        <strain evidence="2">cv. Nipponbare</strain>
    </source>
</reference>
<reference evidence="2" key="1">
    <citation type="journal article" date="2005" name="Nature">
        <title>The map-based sequence of the rice genome.</title>
        <authorList>
            <consortium name="International rice genome sequencing project (IRGSP)"/>
            <person name="Matsumoto T."/>
            <person name="Wu J."/>
            <person name="Kanamori H."/>
            <person name="Katayose Y."/>
            <person name="Fujisawa M."/>
            <person name="Namiki N."/>
            <person name="Mizuno H."/>
            <person name="Yamamoto K."/>
            <person name="Antonio B.A."/>
            <person name="Baba T."/>
            <person name="Sakata K."/>
            <person name="Nagamura Y."/>
            <person name="Aoki H."/>
            <person name="Arikawa K."/>
            <person name="Arita K."/>
            <person name="Bito T."/>
            <person name="Chiden Y."/>
            <person name="Fujitsuka N."/>
            <person name="Fukunaka R."/>
            <person name="Hamada M."/>
            <person name="Harada C."/>
            <person name="Hayashi A."/>
            <person name="Hijishita S."/>
            <person name="Honda M."/>
            <person name="Hosokawa S."/>
            <person name="Ichikawa Y."/>
            <person name="Idonuma A."/>
            <person name="Iijima M."/>
            <person name="Ikeda M."/>
            <person name="Ikeno M."/>
            <person name="Ito K."/>
            <person name="Ito S."/>
            <person name="Ito T."/>
            <person name="Ito Y."/>
            <person name="Ito Y."/>
            <person name="Iwabuchi A."/>
            <person name="Kamiya K."/>
            <person name="Karasawa W."/>
            <person name="Kurita K."/>
            <person name="Katagiri S."/>
            <person name="Kikuta A."/>
            <person name="Kobayashi H."/>
            <person name="Kobayashi N."/>
            <person name="Machita K."/>
            <person name="Maehara T."/>
            <person name="Masukawa M."/>
            <person name="Mizubayashi T."/>
            <person name="Mukai Y."/>
            <person name="Nagasaki H."/>
            <person name="Nagata Y."/>
            <person name="Naito S."/>
            <person name="Nakashima M."/>
            <person name="Nakama Y."/>
            <person name="Nakamichi Y."/>
            <person name="Nakamura M."/>
            <person name="Meguro A."/>
            <person name="Negishi M."/>
            <person name="Ohta I."/>
            <person name="Ohta T."/>
            <person name="Okamoto M."/>
            <person name="Ono N."/>
            <person name="Saji S."/>
            <person name="Sakaguchi M."/>
            <person name="Sakai K."/>
            <person name="Shibata M."/>
            <person name="Shimokawa T."/>
            <person name="Song J."/>
            <person name="Takazaki Y."/>
            <person name="Terasawa K."/>
            <person name="Tsugane M."/>
            <person name="Tsuji K."/>
            <person name="Ueda S."/>
            <person name="Waki K."/>
            <person name="Yamagata H."/>
            <person name="Yamamoto M."/>
            <person name="Yamamoto S."/>
            <person name="Yamane H."/>
            <person name="Yoshiki S."/>
            <person name="Yoshihara R."/>
            <person name="Yukawa K."/>
            <person name="Zhong H."/>
            <person name="Yano M."/>
            <person name="Yuan Q."/>
            <person name="Ouyang S."/>
            <person name="Liu J."/>
            <person name="Jones K.M."/>
            <person name="Gansberger K."/>
            <person name="Moffat K."/>
            <person name="Hill J."/>
            <person name="Bera J."/>
            <person name="Fadrosh D."/>
            <person name="Jin S."/>
            <person name="Johri S."/>
            <person name="Kim M."/>
            <person name="Overton L."/>
            <person name="Reardon M."/>
            <person name="Tsitrin T."/>
            <person name="Vuong H."/>
            <person name="Weaver B."/>
            <person name="Ciecko A."/>
            <person name="Tallon L."/>
            <person name="Jackson J."/>
            <person name="Pai G."/>
            <person name="Aken S.V."/>
            <person name="Utterback T."/>
            <person name="Reidmuller S."/>
            <person name="Feldblyum T."/>
            <person name="Hsiao J."/>
            <person name="Zismann V."/>
            <person name="Iobst S."/>
            <person name="de Vazeille A.R."/>
            <person name="Buell C.R."/>
            <person name="Ying K."/>
            <person name="Li Y."/>
            <person name="Lu T."/>
            <person name="Huang Y."/>
            <person name="Zhao Q."/>
            <person name="Feng Q."/>
            <person name="Zhang L."/>
            <person name="Zhu J."/>
            <person name="Weng Q."/>
            <person name="Mu J."/>
            <person name="Lu Y."/>
            <person name="Fan D."/>
            <person name="Liu Y."/>
            <person name="Guan J."/>
            <person name="Zhang Y."/>
            <person name="Yu S."/>
            <person name="Liu X."/>
            <person name="Zhang Y."/>
            <person name="Hong G."/>
            <person name="Han B."/>
            <person name="Choisne N."/>
            <person name="Demange N."/>
            <person name="Orjeda G."/>
            <person name="Samain S."/>
            <person name="Cattolico L."/>
            <person name="Pelletier E."/>
            <person name="Couloux A."/>
            <person name="Segurens B."/>
            <person name="Wincker P."/>
            <person name="D'Hont A."/>
            <person name="Scarpelli C."/>
            <person name="Weissenbach J."/>
            <person name="Salanoubat M."/>
            <person name="Quetier F."/>
            <person name="Yu Y."/>
            <person name="Kim H.R."/>
            <person name="Rambo T."/>
            <person name="Currie J."/>
            <person name="Collura K."/>
            <person name="Luo M."/>
            <person name="Yang T."/>
            <person name="Ammiraju J.S.S."/>
            <person name="Engler F."/>
            <person name="Soderlund C."/>
            <person name="Wing R.A."/>
            <person name="Palmer L.E."/>
            <person name="de la Bastide M."/>
            <person name="Spiegel L."/>
            <person name="Nascimento L."/>
            <person name="Zutavern T."/>
            <person name="O'Shaughnessy A."/>
            <person name="Dike S."/>
            <person name="Dedhia N."/>
            <person name="Preston R."/>
            <person name="Balija V."/>
            <person name="McCombie W.R."/>
            <person name="Chow T."/>
            <person name="Chen H."/>
            <person name="Chung M."/>
            <person name="Chen C."/>
            <person name="Shaw J."/>
            <person name="Wu H."/>
            <person name="Hsiao K."/>
            <person name="Chao Y."/>
            <person name="Chu M."/>
            <person name="Cheng C."/>
            <person name="Hour A."/>
            <person name="Lee P."/>
            <person name="Lin S."/>
            <person name="Lin Y."/>
            <person name="Liou J."/>
            <person name="Liu S."/>
            <person name="Hsing Y."/>
            <person name="Raghuvanshi S."/>
            <person name="Mohanty A."/>
            <person name="Bharti A.K."/>
            <person name="Gaur A."/>
            <person name="Gupta V."/>
            <person name="Kumar D."/>
            <person name="Ravi V."/>
            <person name="Vij S."/>
            <person name="Kapur A."/>
            <person name="Khurana P."/>
            <person name="Khurana P."/>
            <person name="Khurana J.P."/>
            <person name="Tyagi A.K."/>
            <person name="Gaikwad K."/>
            <person name="Singh A."/>
            <person name="Dalal V."/>
            <person name="Srivastava S."/>
            <person name="Dixit A."/>
            <person name="Pal A.K."/>
            <person name="Ghazi I.A."/>
            <person name="Yadav M."/>
            <person name="Pandit A."/>
            <person name="Bhargava A."/>
            <person name="Sureshbabu K."/>
            <person name="Batra K."/>
            <person name="Sharma T.R."/>
            <person name="Mohapatra T."/>
            <person name="Singh N.K."/>
            <person name="Messing J."/>
            <person name="Nelson A.B."/>
            <person name="Fuks G."/>
            <person name="Kavchok S."/>
            <person name="Keizer G."/>
            <person name="Linton E."/>
            <person name="Llaca V."/>
            <person name="Song R."/>
            <person name="Tanyolac B."/>
            <person name="Young S."/>
            <person name="Ho-Il K."/>
            <person name="Hahn J.H."/>
            <person name="Sangsakoo G."/>
            <person name="Vanavichit A."/>
            <person name="de Mattos Luiz.A.T."/>
            <person name="Zimmer P.D."/>
            <person name="Malone G."/>
            <person name="Dellagostin O."/>
            <person name="de Oliveira A.C."/>
            <person name="Bevan M."/>
            <person name="Bancroft I."/>
            <person name="Minx P."/>
            <person name="Cordum H."/>
            <person name="Wilson R."/>
            <person name="Cheng Z."/>
            <person name="Jin W."/>
            <person name="Jiang J."/>
            <person name="Leong S.A."/>
            <person name="Iwama H."/>
            <person name="Gojobori T."/>
            <person name="Itoh T."/>
            <person name="Niimura Y."/>
            <person name="Fujii Y."/>
            <person name="Habara T."/>
            <person name="Sakai H."/>
            <person name="Sato Y."/>
            <person name="Wilson G."/>
            <person name="Kumar K."/>
            <person name="McCouch S."/>
            <person name="Juretic N."/>
            <person name="Hoen D."/>
            <person name="Wright S."/>
            <person name="Bruskiewich R."/>
            <person name="Bureau T."/>
            <person name="Miyao A."/>
            <person name="Hirochika H."/>
            <person name="Nishikawa T."/>
            <person name="Kadowaki K."/>
            <person name="Sugiura M."/>
            <person name="Burr B."/>
            <person name="Sasaki T."/>
        </authorList>
    </citation>
    <scope>NUCLEOTIDE SEQUENCE [LARGE SCALE GENOMIC DNA]</scope>
    <source>
        <strain evidence="2">cv. Nipponbare</strain>
    </source>
</reference>
<evidence type="ECO:0000313" key="2">
    <source>
        <dbReference type="Proteomes" id="UP000059680"/>
    </source>
</evidence>
<dbReference type="EMBL" id="AP014963">
    <property type="protein sequence ID" value="BAT02079.1"/>
    <property type="molecule type" value="Genomic_DNA"/>
</dbReference>
<dbReference type="PaxDb" id="39947-A0A0P0X7C1"/>
<evidence type="ECO:0000313" key="1">
    <source>
        <dbReference type="EMBL" id="BAT02079.1"/>
    </source>
</evidence>
<dbReference type="AlphaFoldDB" id="A0A0P0X7C1"/>